<sequence>MSCILSILGENFDVDQFVNKTNISFSIRHRGDIISGTSPIVRKSKFSMASISTSEKNYCNITNQIEETLDFLIKHKKKLQIINTFPSIDFATVNFGIDSTIDEEHLTQSFYFPLELIKICAELGISIETTLYKNDMEIILEKKHKKKSI</sequence>
<protein>
    <recommendedName>
        <fullName evidence="3">DUF4279 domain-containing protein</fullName>
    </recommendedName>
</protein>
<dbReference type="RefSeq" id="WP_149073933.1">
    <property type="nucleotide sequence ID" value="NZ_CP043329.1"/>
</dbReference>
<keyword evidence="2" id="KW-1185">Reference proteome</keyword>
<reference evidence="1 2" key="1">
    <citation type="submission" date="2019-08" db="EMBL/GenBank/DDBJ databases">
        <title>Pedobacter sp. nov., isolated from Han river, South Korea.</title>
        <authorList>
            <person name="Lee D.-H."/>
            <person name="Kim Y.-S."/>
            <person name="Hwang E.-M."/>
            <person name="Le Tran T.C."/>
            <person name="Cha C.-J."/>
        </authorList>
    </citation>
    <scope>NUCLEOTIDE SEQUENCE [LARGE SCALE GENOMIC DNA]</scope>
    <source>
        <strain evidence="1 2">CJ43</strain>
    </source>
</reference>
<evidence type="ECO:0008006" key="3">
    <source>
        <dbReference type="Google" id="ProtNLM"/>
    </source>
</evidence>
<accession>A0A5C0VFL9</accession>
<organism evidence="1 2">
    <name type="scientific">Pedobacter aquae</name>
    <dbReference type="NCBI Taxonomy" id="2605747"/>
    <lineage>
        <taxon>Bacteria</taxon>
        <taxon>Pseudomonadati</taxon>
        <taxon>Bacteroidota</taxon>
        <taxon>Sphingobacteriia</taxon>
        <taxon>Sphingobacteriales</taxon>
        <taxon>Sphingobacteriaceae</taxon>
        <taxon>Pedobacter</taxon>
    </lineage>
</organism>
<gene>
    <name evidence="1" type="ORF">FYC62_03490</name>
</gene>
<dbReference type="KEGG" id="pej:FYC62_03490"/>
<dbReference type="Proteomes" id="UP000323653">
    <property type="component" value="Chromosome"/>
</dbReference>
<proteinExistence type="predicted"/>
<dbReference type="AlphaFoldDB" id="A0A5C0VFL9"/>
<evidence type="ECO:0000313" key="2">
    <source>
        <dbReference type="Proteomes" id="UP000323653"/>
    </source>
</evidence>
<evidence type="ECO:0000313" key="1">
    <source>
        <dbReference type="EMBL" id="QEK50837.1"/>
    </source>
</evidence>
<name>A0A5C0VFL9_9SPHI</name>
<dbReference type="EMBL" id="CP043329">
    <property type="protein sequence ID" value="QEK50837.1"/>
    <property type="molecule type" value="Genomic_DNA"/>
</dbReference>